<proteinExistence type="predicted"/>
<dbReference type="Proteomes" id="UP000680656">
    <property type="component" value="Chromosome"/>
</dbReference>
<organism evidence="1 2">
    <name type="scientific">Methanospirillum purgamenti</name>
    <dbReference type="NCBI Taxonomy" id="2834276"/>
    <lineage>
        <taxon>Archaea</taxon>
        <taxon>Methanobacteriati</taxon>
        <taxon>Methanobacteriota</taxon>
        <taxon>Stenosarchaea group</taxon>
        <taxon>Methanomicrobia</taxon>
        <taxon>Methanomicrobiales</taxon>
        <taxon>Methanospirillaceae</taxon>
        <taxon>Methanospirillum</taxon>
    </lineage>
</organism>
<dbReference type="AlphaFoldDB" id="A0A8E7EJ26"/>
<protein>
    <submittedName>
        <fullName evidence="1">Uncharacterized protein</fullName>
    </submittedName>
</protein>
<keyword evidence="2" id="KW-1185">Reference proteome</keyword>
<dbReference type="EMBL" id="CP075546">
    <property type="protein sequence ID" value="QVV88005.1"/>
    <property type="molecule type" value="Genomic_DNA"/>
</dbReference>
<name>A0A8E7EJ26_9EURY</name>
<dbReference type="KEGG" id="mrtj:KHC33_11750"/>
<reference evidence="1 2" key="1">
    <citation type="submission" date="2021-05" db="EMBL/GenBank/DDBJ databases">
        <title>A novel Methanospirillum isolate from a pyrite-forming mixed culture.</title>
        <authorList>
            <person name="Bunk B."/>
            <person name="Sproer C."/>
            <person name="Spring S."/>
            <person name="Pester M."/>
        </authorList>
    </citation>
    <scope>NUCLEOTIDE SEQUENCE [LARGE SCALE GENOMIC DNA]</scope>
    <source>
        <strain evidence="1 2">J.3.6.1-F.2.7.3</strain>
    </source>
</reference>
<dbReference type="RefSeq" id="WP_214418822.1">
    <property type="nucleotide sequence ID" value="NZ_CP075546.1"/>
</dbReference>
<gene>
    <name evidence="1" type="ORF">KHC33_11750</name>
</gene>
<dbReference type="GeneID" id="65097868"/>
<evidence type="ECO:0000313" key="1">
    <source>
        <dbReference type="EMBL" id="QVV88005.1"/>
    </source>
</evidence>
<sequence>MNLLIFSRPGIRIYQELRRSETAWHALRFYNPLEIPVGIFIQVSSLSAALSLASDLKYFIRKYGAEHLFEISKGLYCTATFATGRYTTREKLPDPWPWKLWYWVVGDGTILKTQTPPGSISQVKTTQGGYLFEVICTEEEFSVHQYVHPDKEQ</sequence>
<evidence type="ECO:0000313" key="2">
    <source>
        <dbReference type="Proteomes" id="UP000680656"/>
    </source>
</evidence>
<accession>A0A8E7EJ26</accession>